<dbReference type="PANTHER" id="PTHR42929">
    <property type="entry name" value="INNER MEMBRANE ABC TRANSPORTER PERMEASE PROTEIN YDCU-RELATED-RELATED"/>
    <property type="match status" value="1"/>
</dbReference>
<feature type="transmembrane region" description="Helical" evidence="8">
    <location>
        <begin position="153"/>
        <end position="176"/>
    </location>
</feature>
<evidence type="ECO:0000256" key="4">
    <source>
        <dbReference type="ARBA" id="ARBA00022475"/>
    </source>
</evidence>
<feature type="domain" description="ABC transmembrane type-1" evidence="9">
    <location>
        <begin position="66"/>
        <end position="273"/>
    </location>
</feature>
<keyword evidence="5 8" id="KW-0812">Transmembrane</keyword>
<dbReference type="Gene3D" id="1.10.3720.10">
    <property type="entry name" value="MetI-like"/>
    <property type="match status" value="1"/>
</dbReference>
<dbReference type="CDD" id="cd06261">
    <property type="entry name" value="TM_PBP2"/>
    <property type="match status" value="1"/>
</dbReference>
<organism evidence="10 11">
    <name type="scientific">Caldiarchaeum subterraneum</name>
    <dbReference type="NCBI Taxonomy" id="311458"/>
    <lineage>
        <taxon>Archaea</taxon>
        <taxon>Nitrososphaerota</taxon>
        <taxon>Candidatus Caldarchaeales</taxon>
        <taxon>Candidatus Caldarchaeaceae</taxon>
        <taxon>Candidatus Caldarchaeum</taxon>
    </lineage>
</organism>
<sequence>MKRRLSIYHIYAIPTTAYLLLFFYIPIITIIVYSFWIGGPFYEFKPGFTLENYVRFLTSRVTQNVMIVTNVVAFLSFLATLLVAYPIAYFLARVLKGDTGLRIILLMLIPLEMNYLIRIFAWRNILGEQGFINNLLLTLGIIDEPVRIFFHSMYAVIIVIVHNALPYAVFPLYITLRSIPQNLYQAAMDLGSNRVSTFFRVTLPLSMPGIAVAFLFIYVPMLGEFAIPALVGGKTFLLGNLITRQYLDVGNWPYASAATISLLIITLIASFLVFKYMGVRRLYE</sequence>
<evidence type="ECO:0000256" key="7">
    <source>
        <dbReference type="ARBA" id="ARBA00023136"/>
    </source>
</evidence>
<dbReference type="GO" id="GO:0055085">
    <property type="term" value="P:transmembrane transport"/>
    <property type="evidence" value="ECO:0007669"/>
    <property type="project" value="InterPro"/>
</dbReference>
<dbReference type="SUPFAM" id="SSF161098">
    <property type="entry name" value="MetI-like"/>
    <property type="match status" value="1"/>
</dbReference>
<keyword evidence="6 8" id="KW-1133">Transmembrane helix</keyword>
<evidence type="ECO:0000256" key="5">
    <source>
        <dbReference type="ARBA" id="ARBA00022692"/>
    </source>
</evidence>
<evidence type="ECO:0000256" key="8">
    <source>
        <dbReference type="RuleBase" id="RU363032"/>
    </source>
</evidence>
<dbReference type="PANTHER" id="PTHR42929:SF1">
    <property type="entry name" value="INNER MEMBRANE ABC TRANSPORTER PERMEASE PROTEIN YDCU-RELATED"/>
    <property type="match status" value="1"/>
</dbReference>
<evidence type="ECO:0000256" key="6">
    <source>
        <dbReference type="ARBA" id="ARBA00022989"/>
    </source>
</evidence>
<protein>
    <submittedName>
        <fullName evidence="10">ABC transporter permease</fullName>
    </submittedName>
</protein>
<evidence type="ECO:0000256" key="3">
    <source>
        <dbReference type="ARBA" id="ARBA00022448"/>
    </source>
</evidence>
<feature type="transmembrane region" description="Helical" evidence="8">
    <location>
        <begin position="197"/>
        <end position="219"/>
    </location>
</feature>
<dbReference type="InterPro" id="IPR035906">
    <property type="entry name" value="MetI-like_sf"/>
</dbReference>
<feature type="transmembrane region" description="Helical" evidence="8">
    <location>
        <begin position="254"/>
        <end position="274"/>
    </location>
</feature>
<keyword evidence="3 8" id="KW-0813">Transport</keyword>
<evidence type="ECO:0000259" key="9">
    <source>
        <dbReference type="PROSITE" id="PS50928"/>
    </source>
</evidence>
<comment type="caution">
    <text evidence="10">The sequence shown here is derived from an EMBL/GenBank/DDBJ whole genome shotgun (WGS) entry which is preliminary data.</text>
</comment>
<reference evidence="10" key="1">
    <citation type="journal article" date="2020" name="ISME J.">
        <title>Gammaproteobacteria mediating utilization of methyl-, sulfur- and petroleum organic compounds in deep ocean hydrothermal plumes.</title>
        <authorList>
            <person name="Zhou Z."/>
            <person name="Liu Y."/>
            <person name="Pan J."/>
            <person name="Cron B.R."/>
            <person name="Toner B.M."/>
            <person name="Anantharaman K."/>
            <person name="Breier J.A."/>
            <person name="Dick G.J."/>
            <person name="Li M."/>
        </authorList>
    </citation>
    <scope>NUCLEOTIDE SEQUENCE</scope>
    <source>
        <strain evidence="10">SZUA-1515</strain>
    </source>
</reference>
<comment type="similarity">
    <text evidence="2">Belongs to the binding-protein-dependent transport system permease family. CysTW subfamily.</text>
</comment>
<dbReference type="Pfam" id="PF00528">
    <property type="entry name" value="BPD_transp_1"/>
    <property type="match status" value="1"/>
</dbReference>
<dbReference type="GO" id="GO:0005886">
    <property type="term" value="C:plasma membrane"/>
    <property type="evidence" value="ECO:0007669"/>
    <property type="project" value="UniProtKB-SubCell"/>
</dbReference>
<evidence type="ECO:0000313" key="10">
    <source>
        <dbReference type="EMBL" id="HIQ29708.1"/>
    </source>
</evidence>
<evidence type="ECO:0000256" key="1">
    <source>
        <dbReference type="ARBA" id="ARBA00004651"/>
    </source>
</evidence>
<gene>
    <name evidence="10" type="ORF">EYH45_03990</name>
</gene>
<feature type="transmembrane region" description="Helical" evidence="8">
    <location>
        <begin position="12"/>
        <end position="36"/>
    </location>
</feature>
<feature type="transmembrane region" description="Helical" evidence="8">
    <location>
        <begin position="103"/>
        <end position="121"/>
    </location>
</feature>
<proteinExistence type="inferred from homology"/>
<keyword evidence="7 8" id="KW-0472">Membrane</keyword>
<accession>A0A832ZVL4</accession>
<dbReference type="InterPro" id="IPR000515">
    <property type="entry name" value="MetI-like"/>
</dbReference>
<evidence type="ECO:0000256" key="2">
    <source>
        <dbReference type="ARBA" id="ARBA00007069"/>
    </source>
</evidence>
<name>A0A832ZVL4_CALS0</name>
<evidence type="ECO:0000313" key="11">
    <source>
        <dbReference type="Proteomes" id="UP000608579"/>
    </source>
</evidence>
<dbReference type="Proteomes" id="UP000608579">
    <property type="component" value="Unassembled WGS sequence"/>
</dbReference>
<dbReference type="EMBL" id="DQVM01000076">
    <property type="protein sequence ID" value="HIQ29708.1"/>
    <property type="molecule type" value="Genomic_DNA"/>
</dbReference>
<dbReference type="AlphaFoldDB" id="A0A832ZVL4"/>
<feature type="transmembrane region" description="Helical" evidence="8">
    <location>
        <begin position="65"/>
        <end position="91"/>
    </location>
</feature>
<dbReference type="PROSITE" id="PS50928">
    <property type="entry name" value="ABC_TM1"/>
    <property type="match status" value="1"/>
</dbReference>
<comment type="subcellular location">
    <subcellularLocation>
        <location evidence="1 8">Cell membrane</location>
        <topology evidence="1 8">Multi-pass membrane protein</topology>
    </subcellularLocation>
</comment>
<keyword evidence="4" id="KW-1003">Cell membrane</keyword>